<dbReference type="Gene3D" id="1.20.5.110">
    <property type="match status" value="1"/>
</dbReference>
<organism evidence="10 11">
    <name type="scientific">Kwoniella dendrophila CBS 6074</name>
    <dbReference type="NCBI Taxonomy" id="1295534"/>
    <lineage>
        <taxon>Eukaryota</taxon>
        <taxon>Fungi</taxon>
        <taxon>Dikarya</taxon>
        <taxon>Basidiomycota</taxon>
        <taxon>Agaricomycotina</taxon>
        <taxon>Tremellomycetes</taxon>
        <taxon>Tremellales</taxon>
        <taxon>Cryptococcaceae</taxon>
        <taxon>Kwoniella</taxon>
    </lineage>
</organism>
<dbReference type="SUPFAM" id="SSF58038">
    <property type="entry name" value="SNARE fusion complex"/>
    <property type="match status" value="1"/>
</dbReference>
<dbReference type="EMBL" id="CP144098">
    <property type="protein sequence ID" value="WWC85762.1"/>
    <property type="molecule type" value="Genomic_DNA"/>
</dbReference>
<dbReference type="SMART" id="SM00312">
    <property type="entry name" value="PX"/>
    <property type="match status" value="1"/>
</dbReference>
<evidence type="ECO:0000256" key="7">
    <source>
        <dbReference type="SAM" id="Coils"/>
    </source>
</evidence>
<dbReference type="Proteomes" id="UP001355207">
    <property type="component" value="Chromosome 1"/>
</dbReference>
<dbReference type="GO" id="GO:0000329">
    <property type="term" value="C:fungal-type vacuole membrane"/>
    <property type="evidence" value="ECO:0007669"/>
    <property type="project" value="UniProtKB-ARBA"/>
</dbReference>
<evidence type="ECO:0000259" key="9">
    <source>
        <dbReference type="PROSITE" id="PS50195"/>
    </source>
</evidence>
<dbReference type="Pfam" id="PF00787">
    <property type="entry name" value="PX"/>
    <property type="match status" value="1"/>
</dbReference>
<protein>
    <submittedName>
        <fullName evidence="10">Uncharacterized protein</fullName>
    </submittedName>
</protein>
<dbReference type="AlphaFoldDB" id="A0AAX4JK19"/>
<dbReference type="FunFam" id="1.20.5.110:FF:000058">
    <property type="entry name" value="VAM7p Vacuolar SNARE protein"/>
    <property type="match status" value="1"/>
</dbReference>
<keyword evidence="11" id="KW-1185">Reference proteome</keyword>
<evidence type="ECO:0000256" key="5">
    <source>
        <dbReference type="ARBA" id="ARBA00023054"/>
    </source>
</evidence>
<dbReference type="PANTHER" id="PTHR22999:SF23">
    <property type="entry name" value="SORTING NEXIN-16"/>
    <property type="match status" value="1"/>
</dbReference>
<dbReference type="RefSeq" id="XP_066072525.1">
    <property type="nucleotide sequence ID" value="XM_066216428.1"/>
</dbReference>
<dbReference type="GO" id="GO:0035091">
    <property type="term" value="F:phosphatidylinositol binding"/>
    <property type="evidence" value="ECO:0007669"/>
    <property type="project" value="InterPro"/>
</dbReference>
<dbReference type="GeneID" id="91091300"/>
<dbReference type="PANTHER" id="PTHR22999">
    <property type="entry name" value="PX SERINE/THREONINE KINASE PXK"/>
    <property type="match status" value="1"/>
</dbReference>
<dbReference type="GO" id="GO:0097576">
    <property type="term" value="P:vacuole fusion"/>
    <property type="evidence" value="ECO:0007669"/>
    <property type="project" value="UniProtKB-ARBA"/>
</dbReference>
<evidence type="ECO:0000256" key="3">
    <source>
        <dbReference type="ARBA" id="ARBA00022490"/>
    </source>
</evidence>
<dbReference type="GO" id="GO:0005769">
    <property type="term" value="C:early endosome"/>
    <property type="evidence" value="ECO:0007669"/>
    <property type="project" value="TreeGrafter"/>
</dbReference>
<dbReference type="CDD" id="cd06897">
    <property type="entry name" value="PX_SNARE"/>
    <property type="match status" value="1"/>
</dbReference>
<evidence type="ECO:0000259" key="8">
    <source>
        <dbReference type="PROSITE" id="PS50192"/>
    </source>
</evidence>
<evidence type="ECO:0000256" key="4">
    <source>
        <dbReference type="ARBA" id="ARBA00022554"/>
    </source>
</evidence>
<feature type="domain" description="T-SNARE coiled-coil homology" evidence="8">
    <location>
        <begin position="331"/>
        <end position="393"/>
    </location>
</feature>
<proteinExistence type="predicted"/>
<dbReference type="CDD" id="cd15858">
    <property type="entry name" value="SNARE_VAM7"/>
    <property type="match status" value="1"/>
</dbReference>
<evidence type="ECO:0000256" key="6">
    <source>
        <dbReference type="ARBA" id="ARBA00054927"/>
    </source>
</evidence>
<evidence type="ECO:0000256" key="1">
    <source>
        <dbReference type="ARBA" id="ARBA00004116"/>
    </source>
</evidence>
<dbReference type="InterPro" id="IPR000727">
    <property type="entry name" value="T_SNARE_dom"/>
</dbReference>
<dbReference type="InterPro" id="IPR051837">
    <property type="entry name" value="SortingNexin/PXDomain-PKLike"/>
</dbReference>
<keyword evidence="3" id="KW-0963">Cytoplasm</keyword>
<dbReference type="InterPro" id="IPR001683">
    <property type="entry name" value="PX_dom"/>
</dbReference>
<dbReference type="PROSITE" id="PS50195">
    <property type="entry name" value="PX"/>
    <property type="match status" value="1"/>
</dbReference>
<evidence type="ECO:0000256" key="2">
    <source>
        <dbReference type="ARBA" id="ARBA00004496"/>
    </source>
</evidence>
<dbReference type="GO" id="GO:0045022">
    <property type="term" value="P:early endosome to late endosome transport"/>
    <property type="evidence" value="ECO:0007669"/>
    <property type="project" value="TreeGrafter"/>
</dbReference>
<dbReference type="GO" id="GO:0005770">
    <property type="term" value="C:late endosome"/>
    <property type="evidence" value="ECO:0007669"/>
    <property type="project" value="TreeGrafter"/>
</dbReference>
<gene>
    <name evidence="10" type="ORF">L201_000628</name>
</gene>
<reference evidence="10 11" key="1">
    <citation type="submission" date="2024-01" db="EMBL/GenBank/DDBJ databases">
        <title>Comparative genomics of Cryptococcus and Kwoniella reveals pathogenesis evolution and contrasting modes of karyotype evolution via chromosome fusion or intercentromeric recombination.</title>
        <authorList>
            <person name="Coelho M.A."/>
            <person name="David-Palma M."/>
            <person name="Shea T."/>
            <person name="Bowers K."/>
            <person name="McGinley-Smith S."/>
            <person name="Mohammad A.W."/>
            <person name="Gnirke A."/>
            <person name="Yurkov A.M."/>
            <person name="Nowrousian M."/>
            <person name="Sun S."/>
            <person name="Cuomo C.A."/>
            <person name="Heitman J."/>
        </authorList>
    </citation>
    <scope>NUCLEOTIDE SEQUENCE [LARGE SCALE GENOMIC DNA]</scope>
    <source>
        <strain evidence="10 11">CBS 6074</strain>
    </source>
</reference>
<sequence length="394" mass="44059">MSDIQSIKIISTEVVDTPKSHVVYVIQISTPIRTWTVKRRYSDFLSLDSELKSSVGKSPPGNLPSKHWSLIKGVGDEKLIRERRIVLEQYLVLILTSKDPSFRQSYGFKDFLSVPSNNPNPSSSSTSHNRTSSSNDIQRELIFTSQSWLIEFESIKNQLRLARSSLLKRDTLAKMGDSSGSRSSSIESKKILKEISFRIDQLENALENNLSKILGQGEKKRRQELIDQLKIEKQTLTKMSEIGIRTNFSANAESTSSSITNSGFSKLSSSENGSLFSSNSNNGSLNSIPGGYSQHQQPNVGRVFGAKSPIPPQETSETRPLEDRGLLQLQSIKMNDQDEQLKGLSKLLQKQKKMGQEINQEINEQNELLDEIESGVDKTGRKLGKAKRELNKLG</sequence>
<dbReference type="Gene3D" id="3.30.1520.10">
    <property type="entry name" value="Phox-like domain"/>
    <property type="match status" value="1"/>
</dbReference>
<evidence type="ECO:0000313" key="11">
    <source>
        <dbReference type="Proteomes" id="UP001355207"/>
    </source>
</evidence>
<dbReference type="SUPFAM" id="SSF64268">
    <property type="entry name" value="PX domain"/>
    <property type="match status" value="1"/>
</dbReference>
<feature type="domain" description="PX" evidence="9">
    <location>
        <begin position="2"/>
        <end position="118"/>
    </location>
</feature>
<keyword evidence="4" id="KW-0926">Vacuole</keyword>
<comment type="subcellular location">
    <subcellularLocation>
        <location evidence="2">Cytoplasm</location>
    </subcellularLocation>
    <subcellularLocation>
        <location evidence="1">Vacuole</location>
    </subcellularLocation>
</comment>
<feature type="coiled-coil region" evidence="7">
    <location>
        <begin position="334"/>
        <end position="368"/>
    </location>
</feature>
<accession>A0AAX4JK19</accession>
<dbReference type="GO" id="GO:0007034">
    <property type="term" value="P:vacuolar transport"/>
    <property type="evidence" value="ECO:0007669"/>
    <property type="project" value="UniProtKB-ARBA"/>
</dbReference>
<name>A0AAX4JK19_9TREE</name>
<dbReference type="SMART" id="SM00397">
    <property type="entry name" value="t_SNARE"/>
    <property type="match status" value="1"/>
</dbReference>
<comment type="function">
    <text evidence="6">Essential for proper morphogenesis of the vacuole. May exist as structural reinforcement on the surface of the vacuolar membrane and be required for maintenance against rupture by osmotic pressure.</text>
</comment>
<dbReference type="InterPro" id="IPR036871">
    <property type="entry name" value="PX_dom_sf"/>
</dbReference>
<keyword evidence="5 7" id="KW-0175">Coiled coil</keyword>
<dbReference type="PROSITE" id="PS50192">
    <property type="entry name" value="T_SNARE"/>
    <property type="match status" value="1"/>
</dbReference>
<evidence type="ECO:0000313" key="10">
    <source>
        <dbReference type="EMBL" id="WWC85762.1"/>
    </source>
</evidence>